<protein>
    <submittedName>
        <fullName evidence="3">Transporter</fullName>
    </submittedName>
</protein>
<name>M0B925_9EURY</name>
<feature type="transmembrane region" description="Helical" evidence="2">
    <location>
        <begin position="301"/>
        <end position="319"/>
    </location>
</feature>
<dbReference type="SUPFAM" id="SSF103473">
    <property type="entry name" value="MFS general substrate transporter"/>
    <property type="match status" value="1"/>
</dbReference>
<organism evidence="3 4">
    <name type="scientific">Natrialba aegyptia DSM 13077</name>
    <dbReference type="NCBI Taxonomy" id="1227491"/>
    <lineage>
        <taxon>Archaea</taxon>
        <taxon>Methanobacteriati</taxon>
        <taxon>Methanobacteriota</taxon>
        <taxon>Stenosarchaea group</taxon>
        <taxon>Halobacteria</taxon>
        <taxon>Halobacteriales</taxon>
        <taxon>Natrialbaceae</taxon>
        <taxon>Natrialba</taxon>
    </lineage>
</organism>
<dbReference type="OrthoDB" id="170734at2157"/>
<proteinExistence type="predicted"/>
<feature type="transmembrane region" description="Helical" evidence="2">
    <location>
        <begin position="112"/>
        <end position="131"/>
    </location>
</feature>
<feature type="transmembrane region" description="Helical" evidence="2">
    <location>
        <begin position="204"/>
        <end position="225"/>
    </location>
</feature>
<dbReference type="PATRIC" id="fig|1227491.4.peg.1034"/>
<feature type="transmembrane region" description="Helical" evidence="2">
    <location>
        <begin position="339"/>
        <end position="357"/>
    </location>
</feature>
<feature type="transmembrane region" description="Helical" evidence="2">
    <location>
        <begin position="457"/>
        <end position="478"/>
    </location>
</feature>
<accession>M0B925</accession>
<dbReference type="Proteomes" id="UP000011591">
    <property type="component" value="Unassembled WGS sequence"/>
</dbReference>
<sequence>MTTSHPQSQSQGQSQSRPQPRPRPPGGRFDPVRIVLLVTLVTSHGLIRVAERYFPEFLSALGYGPIVAGLLVSTGLGVAVVVTASATAGLNSSDEAETGDRNAETGSLQAQVIAVASVLLATLGLFVWTGAPTLDTLLGTPLSALGWLAVGVVLLQAWHSFGPVRTLWPIDTRIVGRKTRSTRTEADEFTPSGAGRAHDARADAVVGALGIGAGALVVTAAIAIVGGVKTGFSIVAATGAAVTLVAAITRGVVGETDRLPLVGRTEAPSAARSRVPDSVASVRRAIAALPDRRRWTITGDALVRLALVGSTPYLVLLFVEEQPLSLSVGGRSLMPAALFGAFVLAEAGGALLGALAAPRLVSAVDRRWLLALGLAGVSLVPMALVATSSVAIVALLFAVLGCRTAIEPLRPTVGPTTRPSHDVSPDADATALGLPPPEPLQTAVRVALVPAPLVGGLLYAIHPVAAFTVATTVSLLGVRELLRSFDSERAGD</sequence>
<evidence type="ECO:0000313" key="3">
    <source>
        <dbReference type="EMBL" id="ELZ07396.1"/>
    </source>
</evidence>
<dbReference type="EMBL" id="AOIP01000015">
    <property type="protein sequence ID" value="ELZ07396.1"/>
    <property type="molecule type" value="Genomic_DNA"/>
</dbReference>
<dbReference type="RefSeq" id="WP_006664528.1">
    <property type="nucleotide sequence ID" value="NZ_AOIP01000015.1"/>
</dbReference>
<feature type="transmembrane region" description="Helical" evidence="2">
    <location>
        <begin position="62"/>
        <end position="91"/>
    </location>
</feature>
<keyword evidence="2" id="KW-0812">Transmembrane</keyword>
<feature type="compositionally biased region" description="Low complexity" evidence="1">
    <location>
        <begin position="1"/>
        <end position="18"/>
    </location>
</feature>
<evidence type="ECO:0000256" key="1">
    <source>
        <dbReference type="SAM" id="MobiDB-lite"/>
    </source>
</evidence>
<dbReference type="AlphaFoldDB" id="M0B925"/>
<comment type="caution">
    <text evidence="3">The sequence shown here is derived from an EMBL/GenBank/DDBJ whole genome shotgun (WGS) entry which is preliminary data.</text>
</comment>
<evidence type="ECO:0000313" key="4">
    <source>
        <dbReference type="Proteomes" id="UP000011591"/>
    </source>
</evidence>
<keyword evidence="4" id="KW-1185">Reference proteome</keyword>
<feature type="region of interest" description="Disordered" evidence="1">
    <location>
        <begin position="1"/>
        <end position="28"/>
    </location>
</feature>
<keyword evidence="2" id="KW-1133">Transmembrane helix</keyword>
<keyword evidence="2" id="KW-0472">Membrane</keyword>
<dbReference type="InterPro" id="IPR036259">
    <property type="entry name" value="MFS_trans_sf"/>
</dbReference>
<evidence type="ECO:0000256" key="2">
    <source>
        <dbReference type="SAM" id="Phobius"/>
    </source>
</evidence>
<reference evidence="3 4" key="1">
    <citation type="journal article" date="2014" name="PLoS Genet.">
        <title>Phylogenetically driven sequencing of extremely halophilic archaea reveals strategies for static and dynamic osmo-response.</title>
        <authorList>
            <person name="Becker E.A."/>
            <person name="Seitzer P.M."/>
            <person name="Tritt A."/>
            <person name="Larsen D."/>
            <person name="Krusor M."/>
            <person name="Yao A.I."/>
            <person name="Wu D."/>
            <person name="Madern D."/>
            <person name="Eisen J.A."/>
            <person name="Darling A.E."/>
            <person name="Facciotti M.T."/>
        </authorList>
    </citation>
    <scope>NUCLEOTIDE SEQUENCE [LARGE SCALE GENOMIC DNA]</scope>
    <source>
        <strain evidence="3 4">DSM 13077</strain>
    </source>
</reference>
<feature type="transmembrane region" description="Helical" evidence="2">
    <location>
        <begin position="231"/>
        <end position="253"/>
    </location>
</feature>
<feature type="region of interest" description="Disordered" evidence="1">
    <location>
        <begin position="411"/>
        <end position="430"/>
    </location>
</feature>
<gene>
    <name evidence="3" type="ORF">C480_05051</name>
</gene>
<dbReference type="Gene3D" id="1.20.1250.20">
    <property type="entry name" value="MFS general substrate transporter like domains"/>
    <property type="match status" value="1"/>
</dbReference>
<feature type="transmembrane region" description="Helical" evidence="2">
    <location>
        <begin position="369"/>
        <end position="400"/>
    </location>
</feature>
<feature type="transmembrane region" description="Helical" evidence="2">
    <location>
        <begin position="137"/>
        <end position="158"/>
    </location>
</feature>